<dbReference type="AlphaFoldDB" id="A0A4Z2HQ08"/>
<evidence type="ECO:0000313" key="3">
    <source>
        <dbReference type="Proteomes" id="UP000314294"/>
    </source>
</evidence>
<feature type="region of interest" description="Disordered" evidence="1">
    <location>
        <begin position="130"/>
        <end position="161"/>
    </location>
</feature>
<feature type="compositionally biased region" description="Basic and acidic residues" evidence="1">
    <location>
        <begin position="69"/>
        <end position="82"/>
    </location>
</feature>
<dbReference type="EMBL" id="SRLO01000197">
    <property type="protein sequence ID" value="TNN67898.1"/>
    <property type="molecule type" value="Genomic_DNA"/>
</dbReference>
<dbReference type="Proteomes" id="UP000314294">
    <property type="component" value="Unassembled WGS sequence"/>
</dbReference>
<feature type="region of interest" description="Disordered" evidence="1">
    <location>
        <begin position="54"/>
        <end position="110"/>
    </location>
</feature>
<proteinExistence type="predicted"/>
<gene>
    <name evidence="2" type="ORF">EYF80_021867</name>
</gene>
<feature type="compositionally biased region" description="Basic and acidic residues" evidence="1">
    <location>
        <begin position="130"/>
        <end position="142"/>
    </location>
</feature>
<keyword evidence="3" id="KW-1185">Reference proteome</keyword>
<protein>
    <submittedName>
        <fullName evidence="2">Uncharacterized protein</fullName>
    </submittedName>
</protein>
<feature type="compositionally biased region" description="Basic and acidic residues" evidence="1">
    <location>
        <begin position="92"/>
        <end position="102"/>
    </location>
</feature>
<name>A0A4Z2HQ08_9TELE</name>
<evidence type="ECO:0000256" key="1">
    <source>
        <dbReference type="SAM" id="MobiDB-lite"/>
    </source>
</evidence>
<accession>A0A4Z2HQ08</accession>
<sequence length="192" mass="21058">MKSSTSSVRAASSSRRNRRASAPSSSLCVTFTPQRRLFTTREFVSVGGPCFLLTRPGKVPDGAGGIMGSRERNDYPPERPRAAQDQPDAALEDGREEPRGEILYHGGQSAGRSSTLLPLGYIQIDSHVRKSPEEAWPERANWKEGGATRRTRAGQESRAEELRLVGKPSVREAGGVDADMERWSRGVFDCDI</sequence>
<reference evidence="2 3" key="1">
    <citation type="submission" date="2019-03" db="EMBL/GenBank/DDBJ databases">
        <title>First draft genome of Liparis tanakae, snailfish: a comprehensive survey of snailfish specific genes.</title>
        <authorList>
            <person name="Kim W."/>
            <person name="Song I."/>
            <person name="Jeong J.-H."/>
            <person name="Kim D."/>
            <person name="Kim S."/>
            <person name="Ryu S."/>
            <person name="Song J.Y."/>
            <person name="Lee S.K."/>
        </authorList>
    </citation>
    <scope>NUCLEOTIDE SEQUENCE [LARGE SCALE GENOMIC DNA]</scope>
    <source>
        <tissue evidence="2">Muscle</tissue>
    </source>
</reference>
<organism evidence="2 3">
    <name type="scientific">Liparis tanakae</name>
    <name type="common">Tanaka's snailfish</name>
    <dbReference type="NCBI Taxonomy" id="230148"/>
    <lineage>
        <taxon>Eukaryota</taxon>
        <taxon>Metazoa</taxon>
        <taxon>Chordata</taxon>
        <taxon>Craniata</taxon>
        <taxon>Vertebrata</taxon>
        <taxon>Euteleostomi</taxon>
        <taxon>Actinopterygii</taxon>
        <taxon>Neopterygii</taxon>
        <taxon>Teleostei</taxon>
        <taxon>Neoteleostei</taxon>
        <taxon>Acanthomorphata</taxon>
        <taxon>Eupercaria</taxon>
        <taxon>Perciformes</taxon>
        <taxon>Cottioidei</taxon>
        <taxon>Cottales</taxon>
        <taxon>Liparidae</taxon>
        <taxon>Liparis</taxon>
    </lineage>
</organism>
<feature type="region of interest" description="Disordered" evidence="1">
    <location>
        <begin position="1"/>
        <end position="26"/>
    </location>
</feature>
<comment type="caution">
    <text evidence="2">The sequence shown here is derived from an EMBL/GenBank/DDBJ whole genome shotgun (WGS) entry which is preliminary data.</text>
</comment>
<evidence type="ECO:0000313" key="2">
    <source>
        <dbReference type="EMBL" id="TNN67898.1"/>
    </source>
</evidence>